<keyword evidence="1" id="KW-1133">Transmembrane helix</keyword>
<protein>
    <recommendedName>
        <fullName evidence="4">TadE-like protein</fullName>
    </recommendedName>
</protein>
<dbReference type="STRING" id="1121131.SAMN02745229_02486"/>
<dbReference type="EMBL" id="FQXK01000021">
    <property type="protein sequence ID" value="SHI25901.1"/>
    <property type="molecule type" value="Genomic_DNA"/>
</dbReference>
<name>A0A1M5ZNX2_BUTFI</name>
<evidence type="ECO:0000256" key="1">
    <source>
        <dbReference type="SAM" id="Phobius"/>
    </source>
</evidence>
<organism evidence="2 3">
    <name type="scientific">Butyrivibrio fibrisolvens DSM 3071</name>
    <dbReference type="NCBI Taxonomy" id="1121131"/>
    <lineage>
        <taxon>Bacteria</taxon>
        <taxon>Bacillati</taxon>
        <taxon>Bacillota</taxon>
        <taxon>Clostridia</taxon>
        <taxon>Lachnospirales</taxon>
        <taxon>Lachnospiraceae</taxon>
        <taxon>Butyrivibrio</taxon>
    </lineage>
</organism>
<feature type="transmembrane region" description="Helical" evidence="1">
    <location>
        <begin position="52"/>
        <end position="76"/>
    </location>
</feature>
<evidence type="ECO:0000313" key="2">
    <source>
        <dbReference type="EMBL" id="SHI25901.1"/>
    </source>
</evidence>
<proteinExistence type="predicted"/>
<evidence type="ECO:0000313" key="3">
    <source>
        <dbReference type="Proteomes" id="UP000184278"/>
    </source>
</evidence>
<evidence type="ECO:0008006" key="4">
    <source>
        <dbReference type="Google" id="ProtNLM"/>
    </source>
</evidence>
<dbReference type="Proteomes" id="UP000184278">
    <property type="component" value="Unassembled WGS sequence"/>
</dbReference>
<gene>
    <name evidence="2" type="ORF">SAMN02745229_02486</name>
</gene>
<dbReference type="AlphaFoldDB" id="A0A1M5ZNX2"/>
<sequence length="332" mass="37313">MSFAKEEGVKKKMLMKHLGMSFSDKRNNLNKIKKHKPLRAEHKRPKRISPGAAITLEASLLIPLFLMFFVTVFSLFEMLRLQNAVEMALHQTGNEICLLRYEADMVYQFGEDVLSSGDESDTIFNDLAQIPAEYKTAGRNVFDAGVTYLMVQNYLNPSSILDTPILTGQIVVVPLNLTKEGEVGLEAVYSTHPYFNCFGLSDIRMEARYYGHDWSGFAVASSEEDDDEEEDVDVYVSRKAGAVYHMDKGCTYLTRNISNCPYADIDEKRNKSGAIYYPCKTCGGGTGTVYYTAYGTRYHSSLDCSQLTRDIITLKLETAKEQGYTPCSKCAH</sequence>
<accession>A0A1M5ZNX2</accession>
<keyword evidence="3" id="KW-1185">Reference proteome</keyword>
<keyword evidence="1" id="KW-0472">Membrane</keyword>
<keyword evidence="1" id="KW-0812">Transmembrane</keyword>
<reference evidence="3" key="1">
    <citation type="submission" date="2016-11" db="EMBL/GenBank/DDBJ databases">
        <authorList>
            <person name="Varghese N."/>
            <person name="Submissions S."/>
        </authorList>
    </citation>
    <scope>NUCLEOTIDE SEQUENCE [LARGE SCALE GENOMIC DNA]</scope>
    <source>
        <strain evidence="3">DSM 3071</strain>
    </source>
</reference>